<dbReference type="AlphaFoldDB" id="A0A2Z3GLS4"/>
<dbReference type="KEGG" id="hnv:DDQ68_04595"/>
<sequence length="84" mass="9637">MDTAEVFAAFSNNEDLQRLIEKGLWFNESYKLPLRGASGLLFTLYKPKQNYWSFLSSKQELHVLDTKNQLLAICRVSARLPKSG</sequence>
<protein>
    <submittedName>
        <fullName evidence="1">Uncharacterized protein</fullName>
    </submittedName>
</protein>
<name>A0A2Z3GLS4_9BACT</name>
<evidence type="ECO:0000313" key="1">
    <source>
        <dbReference type="EMBL" id="AWM32136.1"/>
    </source>
</evidence>
<dbReference type="Proteomes" id="UP000245999">
    <property type="component" value="Chromosome"/>
</dbReference>
<dbReference type="EMBL" id="CP029145">
    <property type="protein sequence ID" value="AWM32136.1"/>
    <property type="molecule type" value="Genomic_DNA"/>
</dbReference>
<accession>A0A2Z3GLS4</accession>
<evidence type="ECO:0000313" key="2">
    <source>
        <dbReference type="Proteomes" id="UP000245999"/>
    </source>
</evidence>
<gene>
    <name evidence="1" type="ORF">DDQ68_04595</name>
</gene>
<proteinExistence type="predicted"/>
<reference evidence="2" key="1">
    <citation type="submission" date="2018-04" db="EMBL/GenBank/DDBJ databases">
        <title>Complete genome of Antarctic heterotrophic bacterium Hymenobacter nivis.</title>
        <authorList>
            <person name="Terashima M."/>
        </authorList>
    </citation>
    <scope>NUCLEOTIDE SEQUENCE [LARGE SCALE GENOMIC DNA]</scope>
    <source>
        <strain evidence="2">NBRC 111535</strain>
    </source>
</reference>
<keyword evidence="2" id="KW-1185">Reference proteome</keyword>
<organism evidence="1 2">
    <name type="scientific">Hymenobacter nivis</name>
    <dbReference type="NCBI Taxonomy" id="1850093"/>
    <lineage>
        <taxon>Bacteria</taxon>
        <taxon>Pseudomonadati</taxon>
        <taxon>Bacteroidota</taxon>
        <taxon>Cytophagia</taxon>
        <taxon>Cytophagales</taxon>
        <taxon>Hymenobacteraceae</taxon>
        <taxon>Hymenobacter</taxon>
    </lineage>
</organism>